<keyword evidence="4" id="KW-0808">Transferase</keyword>
<comment type="catalytic activity">
    <reaction evidence="9">
        <text>L-seryl-[protein] + ATP = O-phospho-L-seryl-[protein] + ADP + H(+)</text>
        <dbReference type="Rhea" id="RHEA:17989"/>
        <dbReference type="Rhea" id="RHEA-COMP:9863"/>
        <dbReference type="Rhea" id="RHEA-COMP:11604"/>
        <dbReference type="ChEBI" id="CHEBI:15378"/>
        <dbReference type="ChEBI" id="CHEBI:29999"/>
        <dbReference type="ChEBI" id="CHEBI:30616"/>
        <dbReference type="ChEBI" id="CHEBI:83421"/>
        <dbReference type="ChEBI" id="CHEBI:456216"/>
        <dbReference type="EC" id="2.7.11.25"/>
    </reaction>
</comment>
<dbReference type="Proteomes" id="UP000306102">
    <property type="component" value="Unassembled WGS sequence"/>
</dbReference>
<dbReference type="GO" id="GO:0005737">
    <property type="term" value="C:cytoplasm"/>
    <property type="evidence" value="ECO:0007669"/>
    <property type="project" value="TreeGrafter"/>
</dbReference>
<evidence type="ECO:0000256" key="4">
    <source>
        <dbReference type="ARBA" id="ARBA00022679"/>
    </source>
</evidence>
<dbReference type="GO" id="GO:0004709">
    <property type="term" value="F:MAP kinase kinase kinase activity"/>
    <property type="evidence" value="ECO:0007669"/>
    <property type="project" value="UniProtKB-EC"/>
</dbReference>
<feature type="region of interest" description="Disordered" evidence="11">
    <location>
        <begin position="1"/>
        <end position="31"/>
    </location>
</feature>
<proteinExistence type="inferred from homology"/>
<evidence type="ECO:0000256" key="9">
    <source>
        <dbReference type="ARBA" id="ARBA00048329"/>
    </source>
</evidence>
<sequence>MLGSTKNFDYDASPSGSSSFEDRSSHADGASFRIEGIDGEVDRVYRYLGLSGPDDFAIPAADWEARKARSSFDRNLNSRFGNHHDSEKIGVDFPEDGLSDAFEDKVRVTNEVEHEIERSQLKIDHNPAKIEVMVREIDEVQSSYQLNIVRKKGVSVRRSKDSGCGIDDFEARVRVSDEFKHESECSRLKIGLNPDNIDEAGHGDDKESYQLNIVRKGVSMRRSRDGGCGINGARPPVLAPPPPVLAPPPAMSLSVRDNVSSTWEIFKSFGPQDDEDSCSPVYSGLVRGEDKAIEEDEEVVEQIVEKQYMHNDEGLRERCSLSESCSDTSNDDKEDDTFNMTVEPLYSVSPNGQFMPSIKSWQKGDFLGSGSFGTVYEGFTDDGLFFAVKEVSLLDQGTQGKQSIYQLEQEISLLSQFEHENIVRYLGTDKADSKLYIFLELVTKGSLANLYQKYHLRDSQVSAYTRQILNGLNYLHGRNVVHSGSVKLADFGLAKATTLNDVKSCKGTPYWMAPEVVNRKNHGYGLAADIWSLGCTVLEMLTQKIPYSQFEGMQALFRIGKGKLPHIPNSLSSDAQDFILRCLQVRPDDRPTAAKLLEHPFVKRPLSGIIYMETSKQRMLYPRLRDIQLA</sequence>
<organism evidence="13 14">
    <name type="scientific">Camellia sinensis var. sinensis</name>
    <name type="common">China tea</name>
    <dbReference type="NCBI Taxonomy" id="542762"/>
    <lineage>
        <taxon>Eukaryota</taxon>
        <taxon>Viridiplantae</taxon>
        <taxon>Streptophyta</taxon>
        <taxon>Embryophyta</taxon>
        <taxon>Tracheophyta</taxon>
        <taxon>Spermatophyta</taxon>
        <taxon>Magnoliopsida</taxon>
        <taxon>eudicotyledons</taxon>
        <taxon>Gunneridae</taxon>
        <taxon>Pentapetalae</taxon>
        <taxon>asterids</taxon>
        <taxon>Ericales</taxon>
        <taxon>Theaceae</taxon>
        <taxon>Camellia</taxon>
    </lineage>
</organism>
<keyword evidence="7 10" id="KW-0067">ATP-binding</keyword>
<dbReference type="InterPro" id="IPR000719">
    <property type="entry name" value="Prot_kinase_dom"/>
</dbReference>
<dbReference type="GO" id="GO:1902065">
    <property type="term" value="P:response to L-glutamate"/>
    <property type="evidence" value="ECO:0007669"/>
    <property type="project" value="UniProtKB-ARBA"/>
</dbReference>
<evidence type="ECO:0000256" key="1">
    <source>
        <dbReference type="ARBA" id="ARBA00006529"/>
    </source>
</evidence>
<dbReference type="GO" id="GO:0005524">
    <property type="term" value="F:ATP binding"/>
    <property type="evidence" value="ECO:0007669"/>
    <property type="project" value="UniProtKB-UniRule"/>
</dbReference>
<evidence type="ECO:0000256" key="5">
    <source>
        <dbReference type="ARBA" id="ARBA00022741"/>
    </source>
</evidence>
<evidence type="ECO:0000256" key="6">
    <source>
        <dbReference type="ARBA" id="ARBA00022777"/>
    </source>
</evidence>
<accession>A0A4S4EJR1</accession>
<evidence type="ECO:0000259" key="12">
    <source>
        <dbReference type="PROSITE" id="PS50011"/>
    </source>
</evidence>
<evidence type="ECO:0000313" key="13">
    <source>
        <dbReference type="EMBL" id="THG16304.1"/>
    </source>
</evidence>
<dbReference type="InterPro" id="IPR017441">
    <property type="entry name" value="Protein_kinase_ATP_BS"/>
</dbReference>
<dbReference type="InterPro" id="IPR011009">
    <property type="entry name" value="Kinase-like_dom_sf"/>
</dbReference>
<evidence type="ECO:0000256" key="7">
    <source>
        <dbReference type="ARBA" id="ARBA00022840"/>
    </source>
</evidence>
<evidence type="ECO:0000256" key="11">
    <source>
        <dbReference type="SAM" id="MobiDB-lite"/>
    </source>
</evidence>
<dbReference type="FunFam" id="1.10.510.10:FF:000359">
    <property type="entry name" value="Mitogen-activated protein kinase 1, putative, expressed"/>
    <property type="match status" value="1"/>
</dbReference>
<dbReference type="PANTHER" id="PTHR48016:SF14">
    <property type="entry name" value="MITOGEN-ACTIVATED PROTEIN KINASE KINASE KINASE STE-STE11 FAMILY"/>
    <property type="match status" value="1"/>
</dbReference>
<feature type="domain" description="Protein kinase" evidence="12">
    <location>
        <begin position="361"/>
        <end position="602"/>
    </location>
</feature>
<dbReference type="EC" id="2.7.11.25" evidence="2"/>
<dbReference type="Gene3D" id="3.30.200.20">
    <property type="entry name" value="Phosphorylase Kinase, domain 1"/>
    <property type="match status" value="1"/>
</dbReference>
<comment type="caution">
    <text evidence="13">The sequence shown here is derived from an EMBL/GenBank/DDBJ whole genome shotgun (WGS) entry which is preliminary data.</text>
</comment>
<keyword evidence="6" id="KW-0418">Kinase</keyword>
<dbReference type="PROSITE" id="PS00107">
    <property type="entry name" value="PROTEIN_KINASE_ATP"/>
    <property type="match status" value="1"/>
</dbReference>
<keyword evidence="14" id="KW-1185">Reference proteome</keyword>
<dbReference type="EMBL" id="SDRB02004138">
    <property type="protein sequence ID" value="THG16304.1"/>
    <property type="molecule type" value="Genomic_DNA"/>
</dbReference>
<evidence type="ECO:0000256" key="3">
    <source>
        <dbReference type="ARBA" id="ARBA00022527"/>
    </source>
</evidence>
<protein>
    <recommendedName>
        <fullName evidence="2">mitogen-activated protein kinase kinase kinase</fullName>
        <ecNumber evidence="2">2.7.11.25</ecNumber>
    </recommendedName>
</protein>
<dbReference type="Gene3D" id="1.10.510.10">
    <property type="entry name" value="Transferase(Phosphotransferase) domain 1"/>
    <property type="match status" value="1"/>
</dbReference>
<keyword evidence="5 10" id="KW-0547">Nucleotide-binding</keyword>
<evidence type="ECO:0000256" key="10">
    <source>
        <dbReference type="PROSITE-ProRule" id="PRU10141"/>
    </source>
</evidence>
<dbReference type="PROSITE" id="PS50011">
    <property type="entry name" value="PROTEIN_KINASE_DOM"/>
    <property type="match status" value="1"/>
</dbReference>
<evidence type="ECO:0000256" key="8">
    <source>
        <dbReference type="ARBA" id="ARBA00047559"/>
    </source>
</evidence>
<dbReference type="PANTHER" id="PTHR48016">
    <property type="entry name" value="MAP KINASE KINASE KINASE SSK2-RELATED-RELATED"/>
    <property type="match status" value="1"/>
</dbReference>
<gene>
    <name evidence="13" type="ORF">TEA_014947</name>
</gene>
<dbReference type="AlphaFoldDB" id="A0A4S4EJR1"/>
<keyword evidence="3" id="KW-0723">Serine/threonine-protein kinase</keyword>
<name>A0A4S4EJR1_CAMSN</name>
<dbReference type="SUPFAM" id="SSF56112">
    <property type="entry name" value="Protein kinase-like (PK-like)"/>
    <property type="match status" value="1"/>
</dbReference>
<dbReference type="Pfam" id="PF00069">
    <property type="entry name" value="Pkinase"/>
    <property type="match status" value="1"/>
</dbReference>
<feature type="binding site" evidence="10">
    <location>
        <position position="389"/>
    </location>
    <ligand>
        <name>ATP</name>
        <dbReference type="ChEBI" id="CHEBI:30616"/>
    </ligand>
</feature>
<comment type="catalytic activity">
    <reaction evidence="8">
        <text>L-threonyl-[protein] + ATP = O-phospho-L-threonyl-[protein] + ADP + H(+)</text>
        <dbReference type="Rhea" id="RHEA:46608"/>
        <dbReference type="Rhea" id="RHEA-COMP:11060"/>
        <dbReference type="Rhea" id="RHEA-COMP:11605"/>
        <dbReference type="ChEBI" id="CHEBI:15378"/>
        <dbReference type="ChEBI" id="CHEBI:30013"/>
        <dbReference type="ChEBI" id="CHEBI:30616"/>
        <dbReference type="ChEBI" id="CHEBI:61977"/>
        <dbReference type="ChEBI" id="CHEBI:456216"/>
        <dbReference type="EC" id="2.7.11.25"/>
    </reaction>
</comment>
<comment type="similarity">
    <text evidence="1">Belongs to the protein kinase superfamily. STE Ser/Thr protein kinase family. MAP kinase kinase kinase subfamily.</text>
</comment>
<reference evidence="13 14" key="1">
    <citation type="journal article" date="2018" name="Proc. Natl. Acad. Sci. U.S.A.">
        <title>Draft genome sequence of Camellia sinensis var. sinensis provides insights into the evolution of the tea genome and tea quality.</title>
        <authorList>
            <person name="Wei C."/>
            <person name="Yang H."/>
            <person name="Wang S."/>
            <person name="Zhao J."/>
            <person name="Liu C."/>
            <person name="Gao L."/>
            <person name="Xia E."/>
            <person name="Lu Y."/>
            <person name="Tai Y."/>
            <person name="She G."/>
            <person name="Sun J."/>
            <person name="Cao H."/>
            <person name="Tong W."/>
            <person name="Gao Q."/>
            <person name="Li Y."/>
            <person name="Deng W."/>
            <person name="Jiang X."/>
            <person name="Wang W."/>
            <person name="Chen Q."/>
            <person name="Zhang S."/>
            <person name="Li H."/>
            <person name="Wu J."/>
            <person name="Wang P."/>
            <person name="Li P."/>
            <person name="Shi C."/>
            <person name="Zheng F."/>
            <person name="Jian J."/>
            <person name="Huang B."/>
            <person name="Shan D."/>
            <person name="Shi M."/>
            <person name="Fang C."/>
            <person name="Yue Y."/>
            <person name="Li F."/>
            <person name="Li D."/>
            <person name="Wei S."/>
            <person name="Han B."/>
            <person name="Jiang C."/>
            <person name="Yin Y."/>
            <person name="Xia T."/>
            <person name="Zhang Z."/>
            <person name="Bennetzen J.L."/>
            <person name="Zhao S."/>
            <person name="Wan X."/>
        </authorList>
    </citation>
    <scope>NUCLEOTIDE SEQUENCE [LARGE SCALE GENOMIC DNA]</scope>
    <source>
        <strain evidence="14">cv. Shuchazao</strain>
        <tissue evidence="13">Leaf</tissue>
    </source>
</reference>
<dbReference type="InterPro" id="IPR050538">
    <property type="entry name" value="MAP_kinase_kinase_kinase"/>
</dbReference>
<evidence type="ECO:0000256" key="2">
    <source>
        <dbReference type="ARBA" id="ARBA00012406"/>
    </source>
</evidence>
<dbReference type="STRING" id="542762.A0A4S4EJR1"/>
<evidence type="ECO:0000313" key="14">
    <source>
        <dbReference type="Proteomes" id="UP000306102"/>
    </source>
</evidence>